<dbReference type="GO" id="GO:0015095">
    <property type="term" value="F:magnesium ion transmembrane transporter activity"/>
    <property type="evidence" value="ECO:0007669"/>
    <property type="project" value="UniProtKB-UniRule"/>
</dbReference>
<feature type="transmembrane region" description="Helical" evidence="9">
    <location>
        <begin position="321"/>
        <end position="340"/>
    </location>
</feature>
<dbReference type="Pfam" id="PF03448">
    <property type="entry name" value="MgtE_N"/>
    <property type="match status" value="1"/>
</dbReference>
<dbReference type="Pfam" id="PF01769">
    <property type="entry name" value="MgtE"/>
    <property type="match status" value="1"/>
</dbReference>
<evidence type="ECO:0000256" key="2">
    <source>
        <dbReference type="ARBA" id="ARBA00009749"/>
    </source>
</evidence>
<dbReference type="CDD" id="cd04606">
    <property type="entry name" value="CBS_pair_Mg_transporter"/>
    <property type="match status" value="1"/>
</dbReference>
<comment type="subcellular location">
    <subcellularLocation>
        <location evidence="9">Cell membrane</location>
        <topology evidence="9">Multi-pass membrane protein</topology>
    </subcellularLocation>
    <subcellularLocation>
        <location evidence="1">Membrane</location>
        <topology evidence="1">Multi-pass membrane protein</topology>
    </subcellularLocation>
</comment>
<dbReference type="OrthoDB" id="9790355at2"/>
<dbReference type="RefSeq" id="WP_066064370.1">
    <property type="nucleotide sequence ID" value="NZ_CP013015.1"/>
</dbReference>
<dbReference type="PROSITE" id="PS51371">
    <property type="entry name" value="CBS"/>
    <property type="match status" value="2"/>
</dbReference>
<dbReference type="Gene3D" id="1.10.357.20">
    <property type="entry name" value="SLC41 divalent cation transporters, integral membrane domain"/>
    <property type="match status" value="1"/>
</dbReference>
<feature type="transmembrane region" description="Helical" evidence="9">
    <location>
        <begin position="442"/>
        <end position="459"/>
    </location>
</feature>
<name>A0A7U4TIP0_DESA2</name>
<evidence type="ECO:0000256" key="9">
    <source>
        <dbReference type="RuleBase" id="RU362011"/>
    </source>
</evidence>
<gene>
    <name evidence="11" type="ORF">HS1_001847</name>
</gene>
<comment type="subunit">
    <text evidence="9">Homodimer.</text>
</comment>
<dbReference type="SMART" id="SM00924">
    <property type="entry name" value="MgtE_N"/>
    <property type="match status" value="1"/>
</dbReference>
<dbReference type="Proteomes" id="UP000070560">
    <property type="component" value="Chromosome"/>
</dbReference>
<evidence type="ECO:0000313" key="12">
    <source>
        <dbReference type="Proteomes" id="UP000070560"/>
    </source>
</evidence>
<evidence type="ECO:0000256" key="3">
    <source>
        <dbReference type="ARBA" id="ARBA00022448"/>
    </source>
</evidence>
<dbReference type="GO" id="GO:0005886">
    <property type="term" value="C:plasma membrane"/>
    <property type="evidence" value="ECO:0007669"/>
    <property type="project" value="UniProtKB-SubCell"/>
</dbReference>
<keyword evidence="5 9" id="KW-0460">Magnesium</keyword>
<keyword evidence="4 9" id="KW-0812">Transmembrane</keyword>
<keyword evidence="9" id="KW-0479">Metal-binding</keyword>
<feature type="domain" description="CBS" evidence="10">
    <location>
        <begin position="211"/>
        <end position="267"/>
    </location>
</feature>
<dbReference type="EMBL" id="CP013015">
    <property type="protein sequence ID" value="AMM41641.1"/>
    <property type="molecule type" value="Genomic_DNA"/>
</dbReference>
<evidence type="ECO:0000256" key="5">
    <source>
        <dbReference type="ARBA" id="ARBA00022842"/>
    </source>
</evidence>
<evidence type="ECO:0000256" key="6">
    <source>
        <dbReference type="ARBA" id="ARBA00022989"/>
    </source>
</evidence>
<dbReference type="GO" id="GO:0046872">
    <property type="term" value="F:metal ion binding"/>
    <property type="evidence" value="ECO:0007669"/>
    <property type="project" value="UniProtKB-KW"/>
</dbReference>
<evidence type="ECO:0000259" key="10">
    <source>
        <dbReference type="PROSITE" id="PS51371"/>
    </source>
</evidence>
<evidence type="ECO:0000256" key="1">
    <source>
        <dbReference type="ARBA" id="ARBA00004141"/>
    </source>
</evidence>
<comment type="similarity">
    <text evidence="2 9">Belongs to the SLC41A transporter family.</text>
</comment>
<dbReference type="InterPro" id="IPR006667">
    <property type="entry name" value="SLC41_membr_dom"/>
</dbReference>
<dbReference type="KEGG" id="daw:HS1_001847"/>
<dbReference type="InterPro" id="IPR006669">
    <property type="entry name" value="MgtE_transporter"/>
</dbReference>
<dbReference type="InterPro" id="IPR006668">
    <property type="entry name" value="Mg_transptr_MgtE_intracell_dom"/>
</dbReference>
<keyword evidence="3 9" id="KW-0813">Transport</keyword>
<dbReference type="SUPFAM" id="SSF161093">
    <property type="entry name" value="MgtE membrane domain-like"/>
    <property type="match status" value="1"/>
</dbReference>
<dbReference type="AlphaFoldDB" id="A0A7U4TIP0"/>
<dbReference type="SUPFAM" id="SSF54631">
    <property type="entry name" value="CBS-domain pair"/>
    <property type="match status" value="1"/>
</dbReference>
<protein>
    <recommendedName>
        <fullName evidence="9">Magnesium transporter MgtE</fullName>
    </recommendedName>
</protein>
<dbReference type="InterPro" id="IPR038076">
    <property type="entry name" value="MgtE_N_sf"/>
</dbReference>
<dbReference type="SMART" id="SM00116">
    <property type="entry name" value="CBS"/>
    <property type="match status" value="2"/>
</dbReference>
<keyword evidence="7 9" id="KW-0472">Membrane</keyword>
<feature type="transmembrane region" description="Helical" evidence="9">
    <location>
        <begin position="395"/>
        <end position="421"/>
    </location>
</feature>
<dbReference type="InterPro" id="IPR000644">
    <property type="entry name" value="CBS_dom"/>
</dbReference>
<feature type="domain" description="CBS" evidence="10">
    <location>
        <begin position="146"/>
        <end position="209"/>
    </location>
</feature>
<evidence type="ECO:0000256" key="4">
    <source>
        <dbReference type="ARBA" id="ARBA00022692"/>
    </source>
</evidence>
<comment type="function">
    <text evidence="9">Acts as a magnesium transporter.</text>
</comment>
<feature type="transmembrane region" description="Helical" evidence="9">
    <location>
        <begin position="370"/>
        <end position="389"/>
    </location>
</feature>
<keyword evidence="12" id="KW-1185">Reference proteome</keyword>
<keyword evidence="9" id="KW-1003">Cell membrane</keyword>
<reference evidence="11 12" key="1">
    <citation type="submission" date="2015-10" db="EMBL/GenBank/DDBJ databases">
        <title>Candidatus Desulfofervidus auxilii, a hydrogenotrophic sulfate-reducing bacterium involved in the thermophilic anaerobic oxidation of methane.</title>
        <authorList>
            <person name="Krukenberg V."/>
            <person name="Richter M."/>
            <person name="Wegener G."/>
        </authorList>
    </citation>
    <scope>NUCLEOTIDE SEQUENCE [LARGE SCALE GENOMIC DNA]</scope>
    <source>
        <strain evidence="11 12">HS1</strain>
    </source>
</reference>
<dbReference type="InterPro" id="IPR036739">
    <property type="entry name" value="SLC41_membr_dom_sf"/>
</dbReference>
<keyword evidence="6 9" id="KW-1133">Transmembrane helix</keyword>
<organism evidence="11 12">
    <name type="scientific">Desulfofervidus auxilii</name>
    <dbReference type="NCBI Taxonomy" id="1621989"/>
    <lineage>
        <taxon>Bacteria</taxon>
        <taxon>Pseudomonadati</taxon>
        <taxon>Thermodesulfobacteriota</taxon>
        <taxon>Candidatus Desulfofervidia</taxon>
        <taxon>Candidatus Desulfofervidales</taxon>
        <taxon>Candidatus Desulfofervidaceae</taxon>
        <taxon>Candidatus Desulfofervidus</taxon>
    </lineage>
</organism>
<evidence type="ECO:0000256" key="7">
    <source>
        <dbReference type="ARBA" id="ARBA00023136"/>
    </source>
</evidence>
<sequence>MPRFSREHSLEYTQLKKNLRKWLRKRDYKSILKFLTKLHPADISELIDNLPEDEEKAQLFSLLDLETASDVMADLSEGSRRAILKDITHDHLTDIVKDLPSDEAADILGVLPKERVERILAAIPPQDSAEVKSLLKYHKETAGGLMQAEVWALPANMTVEDAIEQLRTLAQETEEEFHNIFVINGEKKLLGTVSINKLILSSPEKKLSELMEKPKGVIFVDEDQEEVARKFQKYNLVSAPVVDHNGVLLGRITIDDIVDVIEEETSEDFYRLAGTDVEEIVYGDNIGKIARIRLPWLLTNLFGGLLTGYLMWLFKHTITDAIALIAFIPVITGMGGNLGLQSSTISVRGLAIGKITLHNFKHHLFKEIKVALVVATVCGSTVGIIAFLWHKQPTLGLMVGLAMFCAMSMAVLMGTIMPILLRKLGVDPAVASGPFVTTANDITGILIYMTIATLLLNYLRG</sequence>
<dbReference type="InterPro" id="IPR046342">
    <property type="entry name" value="CBS_dom_sf"/>
</dbReference>
<dbReference type="SUPFAM" id="SSF158791">
    <property type="entry name" value="MgtE N-terminal domain-like"/>
    <property type="match status" value="1"/>
</dbReference>
<feature type="transmembrane region" description="Helical" evidence="9">
    <location>
        <begin position="294"/>
        <end position="315"/>
    </location>
</feature>
<proteinExistence type="inferred from homology"/>
<dbReference type="Pfam" id="PF00571">
    <property type="entry name" value="CBS"/>
    <property type="match status" value="2"/>
</dbReference>
<accession>A0A7U4TIP0</accession>
<dbReference type="NCBIfam" id="TIGR00400">
    <property type="entry name" value="mgtE"/>
    <property type="match status" value="1"/>
</dbReference>
<keyword evidence="8" id="KW-0129">CBS domain</keyword>
<dbReference type="PANTHER" id="PTHR43773">
    <property type="entry name" value="MAGNESIUM TRANSPORTER MGTE"/>
    <property type="match status" value="1"/>
</dbReference>
<evidence type="ECO:0000313" key="11">
    <source>
        <dbReference type="EMBL" id="AMM41641.1"/>
    </source>
</evidence>
<dbReference type="Gene3D" id="1.25.60.10">
    <property type="entry name" value="MgtE N-terminal domain-like"/>
    <property type="match status" value="1"/>
</dbReference>
<dbReference type="PANTHER" id="PTHR43773:SF1">
    <property type="entry name" value="MAGNESIUM TRANSPORTER MGTE"/>
    <property type="match status" value="1"/>
</dbReference>
<dbReference type="Gene3D" id="3.10.580.10">
    <property type="entry name" value="CBS-domain"/>
    <property type="match status" value="1"/>
</dbReference>
<evidence type="ECO:0000256" key="8">
    <source>
        <dbReference type="PROSITE-ProRule" id="PRU00703"/>
    </source>
</evidence>